<dbReference type="InterPro" id="IPR004046">
    <property type="entry name" value="GST_C"/>
</dbReference>
<dbReference type="GO" id="GO:0004364">
    <property type="term" value="F:glutathione transferase activity"/>
    <property type="evidence" value="ECO:0007669"/>
    <property type="project" value="UniProtKB-EC"/>
</dbReference>
<feature type="domain" description="GST N-terminal" evidence="4">
    <location>
        <begin position="157"/>
        <end position="233"/>
    </location>
</feature>
<organism evidence="6">
    <name type="scientific">Ralstonia solanacearum</name>
    <name type="common">Pseudomonas solanacearum</name>
    <dbReference type="NCBI Taxonomy" id="305"/>
    <lineage>
        <taxon>Bacteria</taxon>
        <taxon>Pseudomonadati</taxon>
        <taxon>Pseudomonadota</taxon>
        <taxon>Betaproteobacteria</taxon>
        <taxon>Burkholderiales</taxon>
        <taxon>Burkholderiaceae</taxon>
        <taxon>Ralstonia</taxon>
        <taxon>Ralstonia solanacearum species complex</taxon>
    </lineage>
</organism>
<evidence type="ECO:0000259" key="4">
    <source>
        <dbReference type="PROSITE" id="PS50404"/>
    </source>
</evidence>
<dbReference type="PROSITE" id="PS50405">
    <property type="entry name" value="GST_CTER"/>
    <property type="match status" value="1"/>
</dbReference>
<name>A0A0S4TV50_RALSL</name>
<dbReference type="Gene3D" id="1.20.1050.10">
    <property type="match status" value="1"/>
</dbReference>
<dbReference type="PANTHER" id="PTHR43900:SF3">
    <property type="entry name" value="GLUTATHIONE S-TRANSFERASE RHO"/>
    <property type="match status" value="1"/>
</dbReference>
<proteinExistence type="inferred from homology"/>
<dbReference type="Gene3D" id="3.40.30.10">
    <property type="entry name" value="Glutaredoxin"/>
    <property type="match status" value="1"/>
</dbReference>
<dbReference type="Gene3D" id="3.30.530.20">
    <property type="match status" value="1"/>
</dbReference>
<dbReference type="SFLD" id="SFLDS00019">
    <property type="entry name" value="Glutathione_Transferase_(cytos"/>
    <property type="match status" value="1"/>
</dbReference>
<dbReference type="InterPro" id="IPR040079">
    <property type="entry name" value="Glutathione_S-Trfase"/>
</dbReference>
<evidence type="ECO:0000256" key="2">
    <source>
        <dbReference type="ARBA" id="ARBA00012452"/>
    </source>
</evidence>
<dbReference type="EC" id="2.5.1.18" evidence="2"/>
<feature type="domain" description="GST C-terminal" evidence="5">
    <location>
        <begin position="239"/>
        <end position="364"/>
    </location>
</feature>
<keyword evidence="3 6" id="KW-0808">Transferase</keyword>
<dbReference type="InterPro" id="IPR013538">
    <property type="entry name" value="ASHA1/2-like_C"/>
</dbReference>
<dbReference type="InterPro" id="IPR010987">
    <property type="entry name" value="Glutathione-S-Trfase_C-like"/>
</dbReference>
<reference evidence="6" key="1">
    <citation type="submission" date="2015-10" db="EMBL/GenBank/DDBJ databases">
        <authorList>
            <person name="Gilbert D.G."/>
        </authorList>
    </citation>
    <scope>NUCLEOTIDE SEQUENCE</scope>
    <source>
        <strain evidence="6">Phyl III-seqv23</strain>
    </source>
</reference>
<dbReference type="SFLD" id="SFLDG00358">
    <property type="entry name" value="Main_(cytGST)"/>
    <property type="match status" value="1"/>
</dbReference>
<dbReference type="Pfam" id="PF08327">
    <property type="entry name" value="AHSA1"/>
    <property type="match status" value="1"/>
</dbReference>
<dbReference type="Pfam" id="PF00043">
    <property type="entry name" value="GST_C"/>
    <property type="match status" value="1"/>
</dbReference>
<gene>
    <name evidence="6" type="primary">gstF</name>
    <name evidence="6" type="ORF">RUN39_v1_600017</name>
</gene>
<protein>
    <recommendedName>
        <fullName evidence="2">glutathione transferase</fullName>
        <ecNumber evidence="2">2.5.1.18</ecNumber>
    </recommendedName>
</protein>
<dbReference type="CDD" id="cd07814">
    <property type="entry name" value="SRPBCC_CalC_Aha1-like"/>
    <property type="match status" value="1"/>
</dbReference>
<dbReference type="PROSITE" id="PS50404">
    <property type="entry name" value="GST_NTER"/>
    <property type="match status" value="1"/>
</dbReference>
<dbReference type="SUPFAM" id="SSF52833">
    <property type="entry name" value="Thioredoxin-like"/>
    <property type="match status" value="1"/>
</dbReference>
<dbReference type="SUPFAM" id="SSF47616">
    <property type="entry name" value="GST C-terminal domain-like"/>
    <property type="match status" value="1"/>
</dbReference>
<dbReference type="Pfam" id="PF13417">
    <property type="entry name" value="GST_N_3"/>
    <property type="match status" value="1"/>
</dbReference>
<comment type="similarity">
    <text evidence="1">Belongs to the AHA1 family.</text>
</comment>
<dbReference type="InterPro" id="IPR036282">
    <property type="entry name" value="Glutathione-S-Trfase_C_sf"/>
</dbReference>
<evidence type="ECO:0000256" key="1">
    <source>
        <dbReference type="ARBA" id="ARBA00006817"/>
    </source>
</evidence>
<dbReference type="AlphaFoldDB" id="A0A0S4TV50"/>
<dbReference type="GO" id="GO:0043295">
    <property type="term" value="F:glutathione binding"/>
    <property type="evidence" value="ECO:0007669"/>
    <property type="project" value="TreeGrafter"/>
</dbReference>
<dbReference type="InterPro" id="IPR004045">
    <property type="entry name" value="Glutathione_S-Trfase_N"/>
</dbReference>
<evidence type="ECO:0000313" key="6">
    <source>
        <dbReference type="EMBL" id="CUV13633.1"/>
    </source>
</evidence>
<dbReference type="PANTHER" id="PTHR43900">
    <property type="entry name" value="GLUTATHIONE S-TRANSFERASE RHO"/>
    <property type="match status" value="1"/>
</dbReference>
<sequence>METAMDRAATFELEMTRLIRAPRERVFDAFTDQAALAAWHCPRGMSVLEASADPRVGGRYRVVMGGRDGSRHIAVGEYQTLDRADFLAYTWAWESGSMPPDLKTLIEVTLTDQDGGTRLHMRHSGFPDTQTRDGHMAGWQSVFNRLSDYLDPEGSAGTVTVYGDPRSSYCRTVRLALAEKGVRYTLQPVPPHSPELLAHNPFGRVPAFSDGPIEFYETRAILSYIDEAFDGPSLLPQWGATAHARGEQWISLINCHGYDAMVRRYILQYIFPKGGRGQPDRKVIDAALPEIAAQLDALEQAYQERDYLVGSTVSMADLFLAPILAYLDMFPEGAALLEARPNLRRGQAAMRARPSFAATQPQVS</sequence>
<evidence type="ECO:0000256" key="3">
    <source>
        <dbReference type="ARBA" id="ARBA00022679"/>
    </source>
</evidence>
<dbReference type="SUPFAM" id="SSF55961">
    <property type="entry name" value="Bet v1-like"/>
    <property type="match status" value="1"/>
</dbReference>
<accession>A0A0S4TV50</accession>
<evidence type="ECO:0000259" key="5">
    <source>
        <dbReference type="PROSITE" id="PS50405"/>
    </source>
</evidence>
<dbReference type="GO" id="GO:0005737">
    <property type="term" value="C:cytoplasm"/>
    <property type="evidence" value="ECO:0007669"/>
    <property type="project" value="TreeGrafter"/>
</dbReference>
<dbReference type="InterPro" id="IPR023393">
    <property type="entry name" value="START-like_dom_sf"/>
</dbReference>
<dbReference type="InterPro" id="IPR036249">
    <property type="entry name" value="Thioredoxin-like_sf"/>
</dbReference>
<dbReference type="EMBL" id="LN899819">
    <property type="protein sequence ID" value="CUV13633.1"/>
    <property type="molecule type" value="Genomic_DNA"/>
</dbReference>
<dbReference type="CDD" id="cd00299">
    <property type="entry name" value="GST_C_family"/>
    <property type="match status" value="1"/>
</dbReference>